<dbReference type="Pfam" id="PF00533">
    <property type="entry name" value="BRCT"/>
    <property type="match status" value="2"/>
</dbReference>
<dbReference type="SMART" id="SM00292">
    <property type="entry name" value="BRCT"/>
    <property type="match status" value="6"/>
</dbReference>
<dbReference type="GO" id="GO:0007095">
    <property type="term" value="P:mitotic G2 DNA damage checkpoint signaling"/>
    <property type="evidence" value="ECO:0007669"/>
    <property type="project" value="TreeGrafter"/>
</dbReference>
<dbReference type="FunFam" id="3.40.50.10190:FF:000018">
    <property type="entry name" value="DNA topoisomerase 2-binding protein 1"/>
    <property type="match status" value="1"/>
</dbReference>
<dbReference type="CDD" id="cd17728">
    <property type="entry name" value="BRCT_TopBP1_rpt8"/>
    <property type="match status" value="1"/>
</dbReference>
<dbReference type="InterPro" id="IPR049936">
    <property type="entry name" value="TopBP1_BRCT_8"/>
</dbReference>
<feature type="compositionally biased region" description="Polar residues" evidence="2">
    <location>
        <begin position="937"/>
        <end position="955"/>
    </location>
</feature>
<feature type="domain" description="BRCT" evidence="3">
    <location>
        <begin position="682"/>
        <end position="779"/>
    </location>
</feature>
<dbReference type="GO" id="GO:0006270">
    <property type="term" value="P:DNA replication initiation"/>
    <property type="evidence" value="ECO:0007669"/>
    <property type="project" value="TreeGrafter"/>
</dbReference>
<dbReference type="PROSITE" id="PS50172">
    <property type="entry name" value="BRCT"/>
    <property type="match status" value="6"/>
</dbReference>
<accession>A0AAJ7BVE7</accession>
<organism evidence="4 5">
    <name type="scientific">Cephus cinctus</name>
    <name type="common">Wheat stem sawfly</name>
    <dbReference type="NCBI Taxonomy" id="211228"/>
    <lineage>
        <taxon>Eukaryota</taxon>
        <taxon>Metazoa</taxon>
        <taxon>Ecdysozoa</taxon>
        <taxon>Arthropoda</taxon>
        <taxon>Hexapoda</taxon>
        <taxon>Insecta</taxon>
        <taxon>Pterygota</taxon>
        <taxon>Neoptera</taxon>
        <taxon>Endopterygota</taxon>
        <taxon>Hymenoptera</taxon>
        <taxon>Cephoidea</taxon>
        <taxon>Cephidae</taxon>
        <taxon>Cephus</taxon>
    </lineage>
</organism>
<dbReference type="Gene3D" id="3.40.50.10190">
    <property type="entry name" value="BRCT domain"/>
    <property type="match status" value="8"/>
</dbReference>
<evidence type="ECO:0000313" key="7">
    <source>
        <dbReference type="RefSeq" id="XP_024941232.1"/>
    </source>
</evidence>
<dbReference type="KEGG" id="ccin:107267751"/>
<feature type="domain" description="BRCT" evidence="3">
    <location>
        <begin position="374"/>
        <end position="466"/>
    </location>
</feature>
<dbReference type="CTD" id="48309"/>
<feature type="domain" description="BRCT" evidence="3">
    <location>
        <begin position="591"/>
        <end position="676"/>
    </location>
</feature>
<keyword evidence="1" id="KW-0677">Repeat</keyword>
<dbReference type="InterPro" id="IPR001357">
    <property type="entry name" value="BRCT_dom"/>
</dbReference>
<dbReference type="InterPro" id="IPR049542">
    <property type="entry name" value="TopBP1-like_BRCT0"/>
</dbReference>
<dbReference type="RefSeq" id="XP_015595293.1">
    <property type="nucleotide sequence ID" value="XM_015739807.2"/>
</dbReference>
<dbReference type="InterPro" id="IPR059215">
    <property type="entry name" value="BRCT2_TopBP1-like"/>
</dbReference>
<feature type="domain" description="BRCT" evidence="3">
    <location>
        <begin position="1083"/>
        <end position="1162"/>
    </location>
</feature>
<feature type="region of interest" description="Disordered" evidence="2">
    <location>
        <begin position="468"/>
        <end position="503"/>
    </location>
</feature>
<dbReference type="CDD" id="cd17731">
    <property type="entry name" value="BRCT_TopBP1_rpt2_like"/>
    <property type="match status" value="2"/>
</dbReference>
<dbReference type="Proteomes" id="UP000694920">
    <property type="component" value="Unplaced"/>
</dbReference>
<feature type="compositionally biased region" description="Basic and acidic residues" evidence="2">
    <location>
        <begin position="468"/>
        <end position="477"/>
    </location>
</feature>
<reference evidence="5 6" key="1">
    <citation type="submission" date="2025-04" db="UniProtKB">
        <authorList>
            <consortium name="RefSeq"/>
        </authorList>
    </citation>
    <scope>IDENTIFICATION</scope>
</reference>
<name>A0AAJ7BVE7_CEPCN</name>
<evidence type="ECO:0000256" key="2">
    <source>
        <dbReference type="SAM" id="MobiDB-lite"/>
    </source>
</evidence>
<gene>
    <name evidence="5 6 7" type="primary">LOC107267751</name>
</gene>
<feature type="region of interest" description="Disordered" evidence="2">
    <location>
        <begin position="918"/>
        <end position="955"/>
    </location>
</feature>
<dbReference type="PANTHER" id="PTHR13561">
    <property type="entry name" value="DNA REPLICATION REGULATOR DPB11-RELATED"/>
    <property type="match status" value="1"/>
</dbReference>
<evidence type="ECO:0000313" key="4">
    <source>
        <dbReference type="Proteomes" id="UP000694920"/>
    </source>
</evidence>
<keyword evidence="4" id="KW-1185">Reference proteome</keyword>
<sequence length="1306" mass="147111">MDTQESQIDSDLHIYFVIPSKCKNENDCTEDMWLAFNKCIEHDLSPRWIFENKCNMIDDNKKNVFVMDEFSGEVFEKLRNFKCSRVVGPRCMLHCFMSCEPIPEGTSPVYLTAMSGLVVTASGFSVEVKDKLKEKVEYMGGIFTRQLRSSVTHLIADFVMSAKYERAVENGLAVFTEHWLDAVWNTNLQQFVKATDSMFDKYKCPVFLNLVITSTNLPRREKDELKKLIDNNGGIFMGALDGSKVKVVLAPENSALSDKLKYALQNNIPCVKSEWIYESIKKGYALPFNDFLIKSTKACSTPDKSQGNETLNFSTVSAIPGEYNQNSLVEESMATTMITTMTSMAEYTPTERSADSSASYIQVIERLNVKEAKMAGPFLDGCNIYLAGFPASHREKLNRILNVGSATRFDNISYALTHILVGDPSRASNDLKIIQTNGVGACLLKINWLEESIKLKRPAAEEAFLYEEEKTVSEKPVEPPSPLSKKSLQMLQPPRRPPIPSFNIDKPMSVTTDMEEPDLVQQYLQKSVASDKTLQHFLEPHNATLTRENEKAAASSNTINHSNSLYKKEYNTKKDEPCNDNTIPLSQESEANDKLFEGLTFILSGFEEFDMMNFTSIIEALSGKIVPKSFLGIPDFGVVPVLGATLKHTVNEIVTDLYIDDCIDQEKMLQIEYFHRPLSIAKNAKPLAGCVVAMSSYTGKERTFLSELIQALGGIYQDTFARKTNVERETYASTHLVCPTPEGQKYNAAVKWKIPAITAEWLKACATEQQLVDETPYLVGETIAPERSAPMEPIPTKLTITQDEKMKPPTSPAIRQILTPKRHLPHSKNQANFGEETPLINKRLSLVFNKTPQSPFHVSTPETPYGQVFKSNPSPDTRKGWVKWVNDLPDLRVEEPPSKRRAPSTPLSELKRQLWEKIKEPLDRRDDDEDGLEEVSQKNNSSEPPTFPENNISKDAATSGTISINKKLNFVDENSPISNNQINLQLAQLDQALQATTNSPETRHSLNIENAKIYQSEPIDPIAKCLIKDSQPDTVGWEDPGQQMISKKSTITEDVEDEYEREVENFTDEELAEEVVPPPKFKFMLSGIKDRNAYEEVIKILGGEVSTEQNFDMSATHLLCIRPSRNEKMLSSIAAGKWVLHCTYLRDCEQQGKFIDEEKYEWGNPKSKGVIPEPTGETEKLIAAAAYKWRIKILQEPGGAFQNMVALLLVQKEKYDQFQRLICAGGGVVVQAKPPYVSSTNGRKITHCFIQLKQMDHQADWAMMASKGILCFLPQYLSEHLTAENPLNLRECVIPEFRKYLALIPK</sequence>
<evidence type="ECO:0000256" key="1">
    <source>
        <dbReference type="ARBA" id="ARBA00022737"/>
    </source>
</evidence>
<feature type="domain" description="BRCT" evidence="3">
    <location>
        <begin position="109"/>
        <end position="180"/>
    </location>
</feature>
<protein>
    <submittedName>
        <fullName evidence="5 6">DNA topoisomerase 2-binding protein 1-A isoform X1</fullName>
    </submittedName>
</protein>
<evidence type="ECO:0000313" key="6">
    <source>
        <dbReference type="RefSeq" id="XP_015595293.1"/>
    </source>
</evidence>
<dbReference type="GeneID" id="107267751"/>
<feature type="domain" description="BRCT" evidence="3">
    <location>
        <begin position="208"/>
        <end position="293"/>
    </location>
</feature>
<feature type="region of interest" description="Disordered" evidence="2">
    <location>
        <begin position="855"/>
        <end position="881"/>
    </location>
</feature>
<dbReference type="InterPro" id="IPR036420">
    <property type="entry name" value="BRCT_dom_sf"/>
</dbReference>
<dbReference type="GO" id="GO:0033314">
    <property type="term" value="P:mitotic DNA replication checkpoint signaling"/>
    <property type="evidence" value="ECO:0007669"/>
    <property type="project" value="TreeGrafter"/>
</dbReference>
<dbReference type="RefSeq" id="XP_015595284.1">
    <property type="nucleotide sequence ID" value="XM_015739798.2"/>
</dbReference>
<proteinExistence type="predicted"/>
<dbReference type="Pfam" id="PF21298">
    <property type="entry name" value="TopBP1_BRCT0"/>
    <property type="match status" value="1"/>
</dbReference>
<dbReference type="Pfam" id="PF12738">
    <property type="entry name" value="PTCB-BRCT"/>
    <property type="match status" value="2"/>
</dbReference>
<dbReference type="RefSeq" id="XP_024941232.1">
    <property type="nucleotide sequence ID" value="XM_025085464.1"/>
</dbReference>
<dbReference type="SUPFAM" id="SSF52113">
    <property type="entry name" value="BRCT domain"/>
    <property type="match status" value="5"/>
</dbReference>
<evidence type="ECO:0000259" key="3">
    <source>
        <dbReference type="PROSITE" id="PS50172"/>
    </source>
</evidence>
<dbReference type="PANTHER" id="PTHR13561:SF20">
    <property type="entry name" value="DNA TOPOISOMERASE 2-BINDING PROTEIN 1"/>
    <property type="match status" value="1"/>
</dbReference>
<evidence type="ECO:0000313" key="5">
    <source>
        <dbReference type="RefSeq" id="XP_015595284.1"/>
    </source>
</evidence>
<dbReference type="CDD" id="cd17738">
    <property type="entry name" value="BRCT_TopBP1_rpt7"/>
    <property type="match status" value="1"/>
</dbReference>